<evidence type="ECO:0000256" key="3">
    <source>
        <dbReference type="ARBA" id="ARBA00023054"/>
    </source>
</evidence>
<dbReference type="Proteomes" id="UP000694388">
    <property type="component" value="Unplaced"/>
</dbReference>
<evidence type="ECO:0000256" key="1">
    <source>
        <dbReference type="ARBA" id="ARBA00004300"/>
    </source>
</evidence>
<dbReference type="GO" id="GO:0060090">
    <property type="term" value="F:molecular adaptor activity"/>
    <property type="evidence" value="ECO:0007669"/>
    <property type="project" value="InterPro"/>
</dbReference>
<comment type="subcellular location">
    <subcellularLocation>
        <location evidence="1">Cytoplasm</location>
        <location evidence="1">Cytoskeleton</location>
        <location evidence="1">Microtubule organizing center</location>
        <location evidence="1">Centrosome</location>
    </subcellularLocation>
</comment>
<feature type="coiled-coil region" evidence="5">
    <location>
        <begin position="693"/>
        <end position="720"/>
    </location>
</feature>
<reference evidence="7" key="2">
    <citation type="submission" date="2025-09" db="UniProtKB">
        <authorList>
            <consortium name="Ensembl"/>
        </authorList>
    </citation>
    <scope>IDENTIFICATION</scope>
</reference>
<feature type="coiled-coil region" evidence="5">
    <location>
        <begin position="493"/>
        <end position="527"/>
    </location>
</feature>
<feature type="region of interest" description="Disordered" evidence="6">
    <location>
        <begin position="619"/>
        <end position="641"/>
    </location>
</feature>
<evidence type="ECO:0000313" key="7">
    <source>
        <dbReference type="Ensembl" id="ENSEBUP00000010953.1"/>
    </source>
</evidence>
<name>A0A8C4Q7K6_EPTBU</name>
<evidence type="ECO:0000256" key="2">
    <source>
        <dbReference type="ARBA" id="ARBA00022490"/>
    </source>
</evidence>
<dbReference type="PANTHER" id="PTHR44981">
    <property type="entry name" value="PERICENTRIN-LIKE PROTEIN, ISOFORM F"/>
    <property type="match status" value="1"/>
</dbReference>
<dbReference type="GO" id="GO:0007165">
    <property type="term" value="P:signal transduction"/>
    <property type="evidence" value="ECO:0007669"/>
    <property type="project" value="InterPro"/>
</dbReference>
<dbReference type="GeneTree" id="ENSGT00730000110871"/>
<reference evidence="7" key="1">
    <citation type="submission" date="2025-08" db="UniProtKB">
        <authorList>
            <consortium name="Ensembl"/>
        </authorList>
    </citation>
    <scope>IDENTIFICATION</scope>
</reference>
<evidence type="ECO:0000313" key="8">
    <source>
        <dbReference type="Proteomes" id="UP000694388"/>
    </source>
</evidence>
<feature type="coiled-coil region" evidence="5">
    <location>
        <begin position="834"/>
        <end position="868"/>
    </location>
</feature>
<protein>
    <recommendedName>
        <fullName evidence="9">A-kinase anchor protein 9</fullName>
    </recommendedName>
</protein>
<accession>A0A8C4Q7K6</accession>
<evidence type="ECO:0000256" key="5">
    <source>
        <dbReference type="SAM" id="Coils"/>
    </source>
</evidence>
<proteinExistence type="predicted"/>
<evidence type="ECO:0000256" key="6">
    <source>
        <dbReference type="SAM" id="MobiDB-lite"/>
    </source>
</evidence>
<dbReference type="GO" id="GO:0005813">
    <property type="term" value="C:centrosome"/>
    <property type="evidence" value="ECO:0007669"/>
    <property type="project" value="UniProtKB-SubCell"/>
</dbReference>
<dbReference type="AlphaFoldDB" id="A0A8C4Q7K6"/>
<dbReference type="InterPro" id="IPR028745">
    <property type="entry name" value="AKAP9/Pericentrin"/>
</dbReference>
<keyword evidence="8" id="KW-1185">Reference proteome</keyword>
<feature type="region of interest" description="Disordered" evidence="6">
    <location>
        <begin position="870"/>
        <end position="901"/>
    </location>
</feature>
<keyword evidence="3 5" id="KW-0175">Coiled coil</keyword>
<keyword evidence="4" id="KW-0206">Cytoskeleton</keyword>
<feature type="coiled-coil region" evidence="5">
    <location>
        <begin position="62"/>
        <end position="90"/>
    </location>
</feature>
<dbReference type="PANTHER" id="PTHR44981:SF2">
    <property type="entry name" value="PERICENTRIN-LIKE PROTEIN, ISOFORM F"/>
    <property type="match status" value="1"/>
</dbReference>
<evidence type="ECO:0000256" key="4">
    <source>
        <dbReference type="ARBA" id="ARBA00023212"/>
    </source>
</evidence>
<sequence length="901" mass="104627">MRNYDEGKRLSRDHFLYSFLPLKVDLQKRAESDTDRLLVKGGASISESEPSTKEDDFNNYVMEHLQQEHAEELRNLREQHEEHLRQEVARVMANLTIQFAVHAEESRKTQESQERITRSPEDFLEVDFGKNSDKTDVLRVQPNLLQEKKETRVQEVDTLKLELGDSGNDESDTFQKHKCEIEELKNVMSNDHKQEMEVLRRTLQESHQNDVELLITDLSNKRNDEINDLEGKLKRYQKESEAVKTEMEALKASLFEEHNGDIEELKISMAEKHQEDIEMLKAMLHEAHQEELEMAQVSQKEQHMNEINRLKEEQDRLVQELGDSFRQKLGDLHALEESGERDAVELMYQEQIALLRDNFDKEIQDEIWKLRERHDVEMAETLQKLQIEYDRKLEKEEEISQLQKELKSQLDVNRTQEAELDQQREVLEEEFQKRLEHMRQVLILQEEKHQEVLDHLHLQEEKQQEELIPQQTKRLSDAEEARQQEVAALMQRQQELLDQVSQCDLQIQQLQDEVTELHEQLKHQEGEFDTVLQQRERDNHENDTLVSLLRGDLEKSLADRDKLQMANAQLLKVLSEVVQQSLALEESIDKNVASLLSMSDEHRAGAALRLLLGEGAAELPLRPSEPHSSTDSGSKRSESHWLKSDTSGVVSYLDEDSMELSQRLAESIFAGPGLETSGEDLALGSSNRLQVAVGNLLQVVKEATRKLEHAQATYTELLQETSQRAQAYHDLETRFEEEVETGRRLTAELHKAEGYLEKYSSEKRVLEEALQQRVTVAQQTEREVEELRGQLAEMRQQQQLVERQRHALTEYAGQSERGLLQETEKLAWEKLEVQRQAEKEVAELSSRARRLEVALEEQLSCNEELEEQRRAEVSDLQQQLTSLEKPAQETSAVHGGTSNGP</sequence>
<keyword evidence="2" id="KW-0963">Cytoplasm</keyword>
<dbReference type="OMA" id="RNDEIND"/>
<dbReference type="Ensembl" id="ENSEBUT00000011511.1">
    <property type="protein sequence ID" value="ENSEBUP00000010953.1"/>
    <property type="gene ID" value="ENSEBUG00000007014.1"/>
</dbReference>
<evidence type="ECO:0008006" key="9">
    <source>
        <dbReference type="Google" id="ProtNLM"/>
    </source>
</evidence>
<organism evidence="7 8">
    <name type="scientific">Eptatretus burgeri</name>
    <name type="common">Inshore hagfish</name>
    <dbReference type="NCBI Taxonomy" id="7764"/>
    <lineage>
        <taxon>Eukaryota</taxon>
        <taxon>Metazoa</taxon>
        <taxon>Chordata</taxon>
        <taxon>Craniata</taxon>
        <taxon>Vertebrata</taxon>
        <taxon>Cyclostomata</taxon>
        <taxon>Myxini</taxon>
        <taxon>Myxiniformes</taxon>
        <taxon>Myxinidae</taxon>
        <taxon>Eptatretinae</taxon>
        <taxon>Eptatretus</taxon>
    </lineage>
</organism>
<feature type="coiled-coil region" evidence="5">
    <location>
        <begin position="777"/>
        <end position="804"/>
    </location>
</feature>
<feature type="coiled-coil region" evidence="5">
    <location>
        <begin position="382"/>
        <end position="433"/>
    </location>
</feature>
<feature type="coiled-coil region" evidence="5">
    <location>
        <begin position="189"/>
        <end position="320"/>
    </location>
</feature>